<evidence type="ECO:0000256" key="4">
    <source>
        <dbReference type="ARBA" id="ARBA00012448"/>
    </source>
</evidence>
<evidence type="ECO:0000256" key="5">
    <source>
        <dbReference type="ARBA" id="ARBA00022645"/>
    </source>
</evidence>
<dbReference type="SUPFAM" id="SSF69189">
    <property type="entry name" value="Penicillin-binding protein associated domain"/>
    <property type="match status" value="1"/>
</dbReference>
<accession>A0ABW5CIZ6</accession>
<comment type="pathway">
    <text evidence="2">Cell wall biogenesis; peptidoglycan biosynthesis.</text>
</comment>
<protein>
    <recommendedName>
        <fullName evidence="4">serine-type D-Ala-D-Ala carboxypeptidase</fullName>
        <ecNumber evidence="4">3.4.16.4</ecNumber>
    </recommendedName>
</protein>
<keyword evidence="5 16" id="KW-0121">Carboxypeptidase</keyword>
<evidence type="ECO:0000256" key="3">
    <source>
        <dbReference type="ARBA" id="ARBA00007164"/>
    </source>
</evidence>
<evidence type="ECO:0000256" key="11">
    <source>
        <dbReference type="ARBA" id="ARBA00023316"/>
    </source>
</evidence>
<feature type="domain" description="Peptidase S11 D-Ala-D-Ala carboxypeptidase A C-terminal" evidence="15">
    <location>
        <begin position="279"/>
        <end position="369"/>
    </location>
</feature>
<comment type="function">
    <text evidence="1">Removes C-terminal D-alanyl residues from sugar-peptide cell wall precursors.</text>
</comment>
<evidence type="ECO:0000256" key="14">
    <source>
        <dbReference type="SAM" id="SignalP"/>
    </source>
</evidence>
<sequence length="400" mass="42141">MTIRTGWPTNSFARAAFLAAACLWAGGAGAQGFVTTAPTAILKDFATGTVLFEKDADEQIPPASLVKLMTVAVIFGEIEAGRLSLDDEFHVSEYAWRTGGASSGGSTMFLPLNSQVSVDELIKGIIIQSGNDATIVAAEGIAGSVEAFAAMMNRKGAELGLTGSTFANPHGLPDPDQRVTMRDLTVLAEHIIRDYPQYYPLFSETEFTFNGITQRSRNPLLALGADGLKTGHTSEAGFGLVASAQENGRRIVLGMSGMQTAGERAEEARKMMTYGLRSFQTVTLLEAGASPASAEVLGGVEPSVELTAAESVEVLASRGTEGEFEIVAADLTPLTAPVAQGQPAGIARVTRGGETVIEVPLVAARAVEQAPFLQRSWDMARGYAREAGRAAYAYVSGLIW</sequence>
<dbReference type="SUPFAM" id="SSF56601">
    <property type="entry name" value="beta-lactamase/transpeptidase-like"/>
    <property type="match status" value="1"/>
</dbReference>
<reference evidence="17" key="1">
    <citation type="journal article" date="2019" name="Int. J. Syst. Evol. Microbiol.">
        <title>The Global Catalogue of Microorganisms (GCM) 10K type strain sequencing project: providing services to taxonomists for standard genome sequencing and annotation.</title>
        <authorList>
            <consortium name="The Broad Institute Genomics Platform"/>
            <consortium name="The Broad Institute Genome Sequencing Center for Infectious Disease"/>
            <person name="Wu L."/>
            <person name="Ma J."/>
        </authorList>
    </citation>
    <scope>NUCLEOTIDE SEQUENCE [LARGE SCALE GENOMIC DNA]</scope>
    <source>
        <strain evidence="17">ZS-35-S2</strain>
    </source>
</reference>
<dbReference type="InterPro" id="IPR015956">
    <property type="entry name" value="Peniciliin-bd_prot_C_sf"/>
</dbReference>
<dbReference type="SMART" id="SM00936">
    <property type="entry name" value="PBP5_C"/>
    <property type="match status" value="1"/>
</dbReference>
<dbReference type="PANTHER" id="PTHR21581">
    <property type="entry name" value="D-ALANYL-D-ALANINE CARBOXYPEPTIDASE"/>
    <property type="match status" value="1"/>
</dbReference>
<dbReference type="Gene3D" id="2.60.410.10">
    <property type="entry name" value="D-Ala-D-Ala carboxypeptidase, C-terminal domain"/>
    <property type="match status" value="1"/>
</dbReference>
<keyword evidence="17" id="KW-1185">Reference proteome</keyword>
<evidence type="ECO:0000256" key="1">
    <source>
        <dbReference type="ARBA" id="ARBA00003217"/>
    </source>
</evidence>
<feature type="chain" id="PRO_5047541791" description="serine-type D-Ala-D-Ala carboxypeptidase" evidence="14">
    <location>
        <begin position="31"/>
        <end position="400"/>
    </location>
</feature>
<keyword evidence="9" id="KW-0133">Cell shape</keyword>
<dbReference type="EC" id="3.4.16.4" evidence="4"/>
<dbReference type="GO" id="GO:0004180">
    <property type="term" value="F:carboxypeptidase activity"/>
    <property type="evidence" value="ECO:0007669"/>
    <property type="project" value="UniProtKB-KW"/>
</dbReference>
<evidence type="ECO:0000259" key="15">
    <source>
        <dbReference type="SMART" id="SM00936"/>
    </source>
</evidence>
<evidence type="ECO:0000256" key="10">
    <source>
        <dbReference type="ARBA" id="ARBA00022984"/>
    </source>
</evidence>
<evidence type="ECO:0000256" key="7">
    <source>
        <dbReference type="ARBA" id="ARBA00022729"/>
    </source>
</evidence>
<dbReference type="PRINTS" id="PR00725">
    <property type="entry name" value="DADACBPTASE1"/>
</dbReference>
<comment type="similarity">
    <text evidence="3 13">Belongs to the peptidase S11 family.</text>
</comment>
<keyword evidence="7 14" id="KW-0732">Signal</keyword>
<evidence type="ECO:0000256" key="8">
    <source>
        <dbReference type="ARBA" id="ARBA00022801"/>
    </source>
</evidence>
<dbReference type="EMBL" id="JBHUIJ010000008">
    <property type="protein sequence ID" value="MFD2237279.1"/>
    <property type="molecule type" value="Genomic_DNA"/>
</dbReference>
<dbReference type="InterPro" id="IPR012338">
    <property type="entry name" value="Beta-lactam/transpept-like"/>
</dbReference>
<dbReference type="InterPro" id="IPR001967">
    <property type="entry name" value="Peptidase_S11_N"/>
</dbReference>
<gene>
    <name evidence="16" type="ORF">ACFSKQ_07340</name>
</gene>
<dbReference type="Gene3D" id="3.40.710.10">
    <property type="entry name" value="DD-peptidase/beta-lactamase superfamily"/>
    <property type="match status" value="1"/>
</dbReference>
<evidence type="ECO:0000256" key="2">
    <source>
        <dbReference type="ARBA" id="ARBA00004752"/>
    </source>
</evidence>
<comment type="caution">
    <text evidence="16">The sequence shown here is derived from an EMBL/GenBank/DDBJ whole genome shotgun (WGS) entry which is preliminary data.</text>
</comment>
<keyword evidence="11" id="KW-0961">Cell wall biogenesis/degradation</keyword>
<dbReference type="PANTHER" id="PTHR21581:SF6">
    <property type="entry name" value="TRAFFICKING PROTEIN PARTICLE COMPLEX SUBUNIT 12"/>
    <property type="match status" value="1"/>
</dbReference>
<dbReference type="Pfam" id="PF07943">
    <property type="entry name" value="PBP5_C"/>
    <property type="match status" value="1"/>
</dbReference>
<evidence type="ECO:0000256" key="6">
    <source>
        <dbReference type="ARBA" id="ARBA00022670"/>
    </source>
</evidence>
<name>A0ABW5CIZ6_9HYPH</name>
<keyword evidence="10" id="KW-0573">Peptidoglycan synthesis</keyword>
<keyword evidence="6" id="KW-0645">Protease</keyword>
<evidence type="ECO:0000256" key="13">
    <source>
        <dbReference type="RuleBase" id="RU004016"/>
    </source>
</evidence>
<organism evidence="16 17">
    <name type="scientific">Aureimonas populi</name>
    <dbReference type="NCBI Taxonomy" id="1701758"/>
    <lineage>
        <taxon>Bacteria</taxon>
        <taxon>Pseudomonadati</taxon>
        <taxon>Pseudomonadota</taxon>
        <taxon>Alphaproteobacteria</taxon>
        <taxon>Hyphomicrobiales</taxon>
        <taxon>Aurantimonadaceae</taxon>
        <taxon>Aureimonas</taxon>
    </lineage>
</organism>
<comment type="catalytic activity">
    <reaction evidence="12">
        <text>Preferential cleavage: (Ac)2-L-Lys-D-Ala-|-D-Ala. Also transpeptidation of peptidyl-alanyl moieties that are N-acyl substituents of D-alanine.</text>
        <dbReference type="EC" id="3.4.16.4"/>
    </reaction>
</comment>
<dbReference type="InterPro" id="IPR012907">
    <property type="entry name" value="Peptidase_S11_C"/>
</dbReference>
<evidence type="ECO:0000256" key="12">
    <source>
        <dbReference type="ARBA" id="ARBA00034000"/>
    </source>
</evidence>
<dbReference type="InterPro" id="IPR018044">
    <property type="entry name" value="Peptidase_S11"/>
</dbReference>
<dbReference type="InterPro" id="IPR037167">
    <property type="entry name" value="Peptidase_S11_C_sf"/>
</dbReference>
<evidence type="ECO:0000256" key="9">
    <source>
        <dbReference type="ARBA" id="ARBA00022960"/>
    </source>
</evidence>
<keyword evidence="8 16" id="KW-0378">Hydrolase</keyword>
<dbReference type="RefSeq" id="WP_209736901.1">
    <property type="nucleotide sequence ID" value="NZ_CP072611.1"/>
</dbReference>
<proteinExistence type="inferred from homology"/>
<evidence type="ECO:0000313" key="17">
    <source>
        <dbReference type="Proteomes" id="UP001597371"/>
    </source>
</evidence>
<dbReference type="Proteomes" id="UP001597371">
    <property type="component" value="Unassembled WGS sequence"/>
</dbReference>
<dbReference type="Pfam" id="PF00768">
    <property type="entry name" value="Peptidase_S11"/>
    <property type="match status" value="1"/>
</dbReference>
<feature type="signal peptide" evidence="14">
    <location>
        <begin position="1"/>
        <end position="30"/>
    </location>
</feature>
<evidence type="ECO:0000313" key="16">
    <source>
        <dbReference type="EMBL" id="MFD2237279.1"/>
    </source>
</evidence>